<gene>
    <name evidence="2" type="ORF">NCTC11224_05710</name>
</gene>
<dbReference type="RefSeq" id="WP_160116387.1">
    <property type="nucleotide sequence ID" value="NZ_JAIWZC010000001.1"/>
</dbReference>
<dbReference type="Pfam" id="PF04432">
    <property type="entry name" value="FrhB_FdhB_C"/>
    <property type="match status" value="1"/>
</dbReference>
<dbReference type="PANTHER" id="PTHR43193">
    <property type="match status" value="1"/>
</dbReference>
<dbReference type="InterPro" id="IPR052977">
    <property type="entry name" value="Polyferredoxin-like_ET"/>
</dbReference>
<proteinExistence type="predicted"/>
<reference evidence="2 3" key="1">
    <citation type="submission" date="2018-06" db="EMBL/GenBank/DDBJ databases">
        <authorList>
            <consortium name="Pathogen Informatics"/>
            <person name="Doyle S."/>
        </authorList>
    </citation>
    <scope>NUCLEOTIDE SEQUENCE [LARGE SCALE GENOMIC DNA]</scope>
    <source>
        <strain evidence="2 3">NCTC11224</strain>
    </source>
</reference>
<name>A0A2X2WS72_9FIRM</name>
<dbReference type="PANTHER" id="PTHR43193:SF2">
    <property type="entry name" value="POLYFERREDOXIN PROTEIN FWDF"/>
    <property type="match status" value="1"/>
</dbReference>
<keyword evidence="3" id="KW-1185">Reference proteome</keyword>
<dbReference type="AlphaFoldDB" id="A0A2X2WS72"/>
<feature type="domain" description="Coenzyme F420 hydrogenase/dehydrogenase beta subunit C-terminal" evidence="1">
    <location>
        <begin position="102"/>
        <end position="262"/>
    </location>
</feature>
<evidence type="ECO:0000313" key="2">
    <source>
        <dbReference type="EMBL" id="SQB16650.1"/>
    </source>
</evidence>
<dbReference type="InterPro" id="IPR007525">
    <property type="entry name" value="FrhB_FdhB_C"/>
</dbReference>
<dbReference type="Proteomes" id="UP000251853">
    <property type="component" value="Unassembled WGS sequence"/>
</dbReference>
<accession>A0A2X2WS72</accession>
<evidence type="ECO:0000313" key="3">
    <source>
        <dbReference type="Proteomes" id="UP000251853"/>
    </source>
</evidence>
<sequence>MIPTNMNRGGGGTPLAVYAIKNRDEFIRKESRSGGVFPAIANWIISKNGAVYGCVTDSDFRAVHIRVDSKSNVHRFSGSKYVQSDLGDVCREVQSDLLNDKYVLFSGTSCQIAGLKAFLHKVNCDMSKLYTVDIVCHGVPSPRIWEEYIRYIEETYKSNVEHADFRNKRDFGWADHVESFRLKNGKCINTSSYTALFYRHFTLRPACHQCPYKSTQRISDISLADFWGVNKVIRLFNDNKGVSAVLINSENGKSVFEMIKDNLIWKEVGIENCMQTALRVPFAPNKERNNFWNQYYLKGFSAALFSVENVKKDYLIHNLLPKKIYLLIKKFTLRNKM</sequence>
<evidence type="ECO:0000259" key="1">
    <source>
        <dbReference type="Pfam" id="PF04432"/>
    </source>
</evidence>
<dbReference type="EMBL" id="UAVW01000021">
    <property type="protein sequence ID" value="SQB16650.1"/>
    <property type="molecule type" value="Genomic_DNA"/>
</dbReference>
<protein>
    <submittedName>
        <fullName evidence="2">Coenzyme F420 hydrogenase/dehydrogenase beta subunit domain protein</fullName>
    </submittedName>
</protein>
<organism evidence="2 3">
    <name type="scientific">Enterocloster clostridioformis</name>
    <dbReference type="NCBI Taxonomy" id="1531"/>
    <lineage>
        <taxon>Bacteria</taxon>
        <taxon>Bacillati</taxon>
        <taxon>Bacillota</taxon>
        <taxon>Clostridia</taxon>
        <taxon>Lachnospirales</taxon>
        <taxon>Lachnospiraceae</taxon>
        <taxon>Enterocloster</taxon>
    </lineage>
</organism>